<dbReference type="GO" id="GO:0006313">
    <property type="term" value="P:DNA transposition"/>
    <property type="evidence" value="ECO:0007669"/>
    <property type="project" value="InterPro"/>
</dbReference>
<dbReference type="GO" id="GO:0003677">
    <property type="term" value="F:DNA binding"/>
    <property type="evidence" value="ECO:0007669"/>
    <property type="project" value="InterPro"/>
</dbReference>
<organism evidence="3 4">
    <name type="scientific">Amycolatopsis thermoflava</name>
    <dbReference type="NCBI Taxonomy" id="84480"/>
    <lineage>
        <taxon>Bacteria</taxon>
        <taxon>Bacillati</taxon>
        <taxon>Actinomycetota</taxon>
        <taxon>Actinomycetes</taxon>
        <taxon>Pseudonocardiales</taxon>
        <taxon>Pseudonocardiaceae</taxon>
        <taxon>Amycolatopsis</taxon>
        <taxon>Amycolatopsis methanolica group</taxon>
    </lineage>
</organism>
<feature type="domain" description="Transposase IS110-like N-terminal" evidence="2">
    <location>
        <begin position="26"/>
        <end position="87"/>
    </location>
</feature>
<dbReference type="Pfam" id="PF01548">
    <property type="entry name" value="DEDD_Tnp_IS110"/>
    <property type="match status" value="1"/>
</dbReference>
<protein>
    <submittedName>
        <fullName evidence="3">Transposase</fullName>
    </submittedName>
</protein>
<dbReference type="GO" id="GO:0004803">
    <property type="term" value="F:transposase activity"/>
    <property type="evidence" value="ECO:0007669"/>
    <property type="project" value="InterPro"/>
</dbReference>
<feature type="region of interest" description="Disordered" evidence="1">
    <location>
        <begin position="1"/>
        <end position="25"/>
    </location>
</feature>
<evidence type="ECO:0000313" key="3">
    <source>
        <dbReference type="EMBL" id="ROS43955.1"/>
    </source>
</evidence>
<dbReference type="EMBL" id="RKHY01000001">
    <property type="protein sequence ID" value="ROS43955.1"/>
    <property type="molecule type" value="Genomic_DNA"/>
</dbReference>
<evidence type="ECO:0000256" key="1">
    <source>
        <dbReference type="SAM" id="MobiDB-lite"/>
    </source>
</evidence>
<comment type="caution">
    <text evidence="3">The sequence shown here is derived from an EMBL/GenBank/DDBJ whole genome shotgun (WGS) entry which is preliminary data.</text>
</comment>
<evidence type="ECO:0000259" key="2">
    <source>
        <dbReference type="Pfam" id="PF01548"/>
    </source>
</evidence>
<keyword evidence="4" id="KW-1185">Reference proteome</keyword>
<proteinExistence type="predicted"/>
<sequence length="111" mass="11963">MFGKGCHHAVGLDPTGKRLRDGPLPNKSDARDAFIIADAARSLPHTLRQADAGDEALAELEVLVGFDDDLAGEAIRLSNRIRGLLTRTPQPKPTPAAAWQPHEDTHCGFFA</sequence>
<evidence type="ECO:0000313" key="4">
    <source>
        <dbReference type="Proteomes" id="UP000274843"/>
    </source>
</evidence>
<dbReference type="AlphaFoldDB" id="A0A3N2H748"/>
<gene>
    <name evidence="3" type="ORF">EDD35_6376</name>
</gene>
<name>A0A3N2H748_9PSEU</name>
<reference evidence="3 4" key="1">
    <citation type="submission" date="2018-11" db="EMBL/GenBank/DDBJ databases">
        <title>Sequencing the genomes of 1000 actinobacteria strains.</title>
        <authorList>
            <person name="Klenk H.-P."/>
        </authorList>
    </citation>
    <scope>NUCLEOTIDE SEQUENCE [LARGE SCALE GENOMIC DNA]</scope>
    <source>
        <strain evidence="3 4">DSM 44348</strain>
    </source>
</reference>
<accession>A0A3N2H748</accession>
<dbReference type="Proteomes" id="UP000274843">
    <property type="component" value="Unassembled WGS sequence"/>
</dbReference>
<dbReference type="InterPro" id="IPR002525">
    <property type="entry name" value="Transp_IS110-like_N"/>
</dbReference>